<accession>A0A9P3BEL2</accession>
<organism evidence="1 2">
    <name type="scientific">Aspergillus pseudoviridinutans</name>
    <dbReference type="NCBI Taxonomy" id="1517512"/>
    <lineage>
        <taxon>Eukaryota</taxon>
        <taxon>Fungi</taxon>
        <taxon>Dikarya</taxon>
        <taxon>Ascomycota</taxon>
        <taxon>Pezizomycotina</taxon>
        <taxon>Eurotiomycetes</taxon>
        <taxon>Eurotiomycetidae</taxon>
        <taxon>Eurotiales</taxon>
        <taxon>Aspergillaceae</taxon>
        <taxon>Aspergillus</taxon>
        <taxon>Aspergillus subgen. Fumigati</taxon>
    </lineage>
</organism>
<keyword evidence="2" id="KW-1185">Reference proteome</keyword>
<dbReference type="Proteomes" id="UP001043456">
    <property type="component" value="Unassembled WGS sequence"/>
</dbReference>
<name>A0A9P3BEL2_9EURO</name>
<dbReference type="OrthoDB" id="4403049at2759"/>
<evidence type="ECO:0000313" key="2">
    <source>
        <dbReference type="Proteomes" id="UP001043456"/>
    </source>
</evidence>
<reference evidence="1 2" key="1">
    <citation type="submission" date="2018-10" db="EMBL/GenBank/DDBJ databases">
        <title>Pan-genome distribution and transcriptional activeness of fungal secondary metabolism genes in Aspergillus section Fumigati.</title>
        <authorList>
            <person name="Takahashi H."/>
            <person name="Umemura M."/>
            <person name="Ninomiya A."/>
            <person name="Kusuya Y."/>
            <person name="Urayama S."/>
            <person name="Shimizu M."/>
            <person name="Watanabe A."/>
            <person name="Kamei K."/>
            <person name="Yaguchi T."/>
            <person name="Hagiwara D."/>
        </authorList>
    </citation>
    <scope>NUCLEOTIDE SEQUENCE [LARGE SCALE GENOMIC DNA]</scope>
    <source>
        <strain evidence="1 2">IFM 55266</strain>
    </source>
</reference>
<dbReference type="AlphaFoldDB" id="A0A9P3BEL2"/>
<proteinExistence type="predicted"/>
<protein>
    <submittedName>
        <fullName evidence="1">Uncharacterized protein</fullName>
    </submittedName>
</protein>
<dbReference type="RefSeq" id="XP_043157644.1">
    <property type="nucleotide sequence ID" value="XM_043301709.1"/>
</dbReference>
<gene>
    <name evidence="1" type="ORF">Asppvi_005796</name>
</gene>
<comment type="caution">
    <text evidence="1">The sequence shown here is derived from an EMBL/GenBank/DDBJ whole genome shotgun (WGS) entry which is preliminary data.</text>
</comment>
<dbReference type="GeneID" id="67004407"/>
<sequence length="337" mass="38959">MAGGIQSSDTDPAEVMRLAVEQFRAKMESSNRRFLQDRIDEIEAMGLSTEEEKLTEMRLYWPNLGAKGEESWNDGAPLGPVRQSRETRNATRLEDVKTIYHEHMDGIIPPTLITDEWRQMYLEVLKEVCNDAMAQNQEGEDEDEDFDIPMCRELGHFIKYANGVQDPDFRCSGISPFAPVPPVGRKEYAFPESAAVLARPTPEVSTSREILKEYLQESILDETFIQGTVDEDLEVKVGFQTGLGSRAEHDEWYSAYLYCRRCDDDSDPSLKDWAWRVSFFRADVGNPTTLYGRYPRFDSIPEFLDWYSSWLDYVDMNEVRRNARCLYGDDDYYSDLE</sequence>
<evidence type="ECO:0000313" key="1">
    <source>
        <dbReference type="EMBL" id="GIJ86898.1"/>
    </source>
</evidence>
<dbReference type="EMBL" id="BHVY01000004">
    <property type="protein sequence ID" value="GIJ86898.1"/>
    <property type="molecule type" value="Genomic_DNA"/>
</dbReference>